<evidence type="ECO:0000256" key="4">
    <source>
        <dbReference type="ARBA" id="ARBA00022622"/>
    </source>
</evidence>
<keyword evidence="8" id="KW-0175">Coiled coil</keyword>
<dbReference type="Gene3D" id="1.10.470.10">
    <property type="entry name" value="Variant Surface Glycoprotein, subunit A, domain 2"/>
    <property type="match status" value="1"/>
</dbReference>
<evidence type="ECO:0000256" key="6">
    <source>
        <dbReference type="ARBA" id="ARBA00023180"/>
    </source>
</evidence>
<feature type="chain" id="PRO_5004058779" evidence="9">
    <location>
        <begin position="26"/>
        <end position="491"/>
    </location>
</feature>
<keyword evidence="7" id="KW-0449">Lipoprotein</keyword>
<evidence type="ECO:0000256" key="3">
    <source>
        <dbReference type="ARBA" id="ARBA00022475"/>
    </source>
</evidence>
<evidence type="ECO:0000313" key="11">
    <source>
        <dbReference type="EMBL" id="APD73878.1"/>
    </source>
</evidence>
<dbReference type="EMBL" id="KX699922">
    <property type="protein sequence ID" value="APD73878.1"/>
    <property type="molecule type" value="Genomic_DNA"/>
</dbReference>
<keyword evidence="6" id="KW-0325">Glycoprotein</keyword>
<proteinExistence type="predicted"/>
<dbReference type="VEuPathDB" id="TriTrypDB:Tb08.27P2.460"/>
<feature type="signal peptide" evidence="9">
    <location>
        <begin position="1"/>
        <end position="25"/>
    </location>
</feature>
<evidence type="ECO:0000256" key="7">
    <source>
        <dbReference type="ARBA" id="ARBA00023288"/>
    </source>
</evidence>
<organism evidence="10">
    <name type="scientific">Trypanosoma brucei</name>
    <dbReference type="NCBI Taxonomy" id="5691"/>
    <lineage>
        <taxon>Eukaryota</taxon>
        <taxon>Discoba</taxon>
        <taxon>Euglenozoa</taxon>
        <taxon>Kinetoplastea</taxon>
        <taxon>Metakinetoplastina</taxon>
        <taxon>Trypanosomatida</taxon>
        <taxon>Trypanosomatidae</taxon>
        <taxon>Trypanosoma</taxon>
    </lineage>
</organism>
<dbReference type="EMBL" id="KC613664">
    <property type="protein sequence ID" value="AGH61095.1"/>
    <property type="molecule type" value="Genomic_DNA"/>
</dbReference>
<keyword evidence="3" id="KW-1003">Cell membrane</keyword>
<dbReference type="InterPro" id="IPR027446">
    <property type="entry name" value="VSG_C_dom_sf"/>
</dbReference>
<comment type="function">
    <text evidence="1">VSG forms a coat on the surface of the parasite. The trypanosome evades the immune response of the host by expressing a series of antigenically distinct VSGs from an estimated 1000 VSG genes.</text>
</comment>
<keyword evidence="9" id="KW-0732">Signal</keyword>
<evidence type="ECO:0000256" key="5">
    <source>
        <dbReference type="ARBA" id="ARBA00023136"/>
    </source>
</evidence>
<keyword evidence="5" id="KW-0472">Membrane</keyword>
<evidence type="ECO:0000256" key="1">
    <source>
        <dbReference type="ARBA" id="ARBA00002523"/>
    </source>
</evidence>
<dbReference type="SUPFAM" id="SSF58087">
    <property type="entry name" value="Variant surface glycoprotein (N-terminal domain)"/>
    <property type="match status" value="1"/>
</dbReference>
<dbReference type="SUPFAM" id="SSF118251">
    <property type="entry name" value="Variant surface glycoprotein MITAT 1.2, VSG 221, C-terminal domain"/>
    <property type="match status" value="1"/>
</dbReference>
<reference evidence="10" key="1">
    <citation type="submission" date="2013-02" db="EMBL/GenBank/DDBJ databases">
        <authorList>
            <person name="Cross G.A.M."/>
            <person name="Kim H.-S."/>
            <person name="Wickstead B."/>
        </authorList>
    </citation>
    <scope>NUCLEOTIDE SEQUENCE</scope>
    <source>
        <strain evidence="10">Lister 427</strain>
    </source>
</reference>
<dbReference type="VEuPathDB" id="TriTrypDB:Tb427_000213100"/>
<evidence type="ECO:0000313" key="10">
    <source>
        <dbReference type="EMBL" id="AGH61095.1"/>
    </source>
</evidence>
<comment type="subcellular location">
    <subcellularLocation>
        <location evidence="2">Cell membrane</location>
        <topology evidence="2">Lipid-anchor</topology>
        <topology evidence="2">GPI-anchor</topology>
    </subcellularLocation>
</comment>
<evidence type="ECO:0000256" key="2">
    <source>
        <dbReference type="ARBA" id="ARBA00004609"/>
    </source>
</evidence>
<accession>M4TDG1</accession>
<dbReference type="GO" id="GO:0098552">
    <property type="term" value="C:side of membrane"/>
    <property type="evidence" value="ECO:0007669"/>
    <property type="project" value="UniProtKB-KW"/>
</dbReference>
<keyword evidence="4" id="KW-0336">GPI-anchor</keyword>
<reference evidence="11" key="3">
    <citation type="submission" date="2016-08" db="EMBL/GenBank/DDBJ databases">
        <title>VSG repertoire of Trypanosoma brucei EATRO 1125.</title>
        <authorList>
            <person name="Cross G.A."/>
        </authorList>
    </citation>
    <scope>NUCLEOTIDE SEQUENCE</scope>
    <source>
        <strain evidence="11">EATRO 1125</strain>
    </source>
</reference>
<evidence type="ECO:0000256" key="8">
    <source>
        <dbReference type="SAM" id="Coils"/>
    </source>
</evidence>
<name>M4TDG1_9TRYP</name>
<protein>
    <submittedName>
        <fullName evidence="11">Variant surface glycoprotein 1125.1737</fullName>
    </submittedName>
    <submittedName>
        <fullName evidence="10">Variant surface glycoprotein 537</fullName>
    </submittedName>
</protein>
<evidence type="ECO:0000256" key="9">
    <source>
        <dbReference type="SAM" id="SignalP"/>
    </source>
</evidence>
<reference evidence="10" key="2">
    <citation type="journal article" date="2014" name="Mol. Biochem. Parasitol.">
        <title>Capturing the variant surface glycoprotein repertoire (the VSGnome) of Trypanosoma brucei Lister 427.</title>
        <authorList>
            <person name="Cross G.A."/>
            <person name="Kim H.S."/>
            <person name="Wickstead B."/>
        </authorList>
    </citation>
    <scope>NUCLEOTIDE SEQUENCE</scope>
    <source>
        <strain evidence="10">Lister 427</strain>
    </source>
</reference>
<dbReference type="AlphaFoldDB" id="M4TDG1"/>
<feature type="coiled-coil region" evidence="8">
    <location>
        <begin position="94"/>
        <end position="121"/>
    </location>
</feature>
<dbReference type="GO" id="GO:0005886">
    <property type="term" value="C:plasma membrane"/>
    <property type="evidence" value="ECO:0007669"/>
    <property type="project" value="UniProtKB-SubCell"/>
</dbReference>
<sequence>MAAAIKTSIRLVVVSTVLQLQAVQAGPDHTKEENKISDNCKEHEYLTQLGNKLWQAENTATAALTDLKHLKHMWTLHGEAAPTADKQCLLLALAAEAGEKLAELNSRQAAAQAKAKEAQLAIAKHLGMLEMAVEASSYKIADSTTPVNADSSATTAKMSLKIARGNNVGCSLTKAGETNPFADDPLNEQNILNLKLTTASEVVNGLKETTIDIASASSGCPADSGAKTGIKAALGTCNLAGGTTFNFKTPPADTKAAQKSVPVFKEKSRTTSCNDVSVLAAEALSPNQKLANAICEAIKAKTAPENALRSATGETLSSRKTIKTFLRNCVPGFQKTSDIDDTEQSKPLKEYIKRAYGSTSNDFVKNFITKLETENIMSRSEKTPEHKKISDLTTPSSTAATLSYLRGQRNKKELEGAKNTAVGEATDSKKEKDCKAETDETKCNSKDGCEFKDGKCKVKVTTTAETTGNTTGSNSFVLHKPPLWLAFLILA</sequence>